<dbReference type="InterPro" id="IPR037027">
    <property type="entry name" value="YqgF/RNaseH-like_dom_sf"/>
</dbReference>
<dbReference type="NCBIfam" id="TIGR00250">
    <property type="entry name" value="RNAse_H_YqgF"/>
    <property type="match status" value="1"/>
</dbReference>
<evidence type="ECO:0000259" key="5">
    <source>
        <dbReference type="SMART" id="SM00732"/>
    </source>
</evidence>
<name>A0A1J5SCK3_9ZZZZ</name>
<evidence type="ECO:0000256" key="2">
    <source>
        <dbReference type="ARBA" id="ARBA00022517"/>
    </source>
</evidence>
<keyword evidence="1" id="KW-0963">Cytoplasm</keyword>
<dbReference type="AlphaFoldDB" id="A0A1J5SCK3"/>
<comment type="caution">
    <text evidence="6">The sequence shown here is derived from an EMBL/GenBank/DDBJ whole genome shotgun (WGS) entry which is preliminary data.</text>
</comment>
<dbReference type="InterPro" id="IPR005227">
    <property type="entry name" value="YqgF"/>
</dbReference>
<feature type="domain" description="YqgF/RNase H-like" evidence="5">
    <location>
        <begin position="2"/>
        <end position="100"/>
    </location>
</feature>
<dbReference type="HAMAP" id="MF_00651">
    <property type="entry name" value="Nuclease_YqgF"/>
    <property type="match status" value="1"/>
</dbReference>
<dbReference type="GO" id="GO:0005829">
    <property type="term" value="C:cytosol"/>
    <property type="evidence" value="ECO:0007669"/>
    <property type="project" value="TreeGrafter"/>
</dbReference>
<dbReference type="EC" id="3.1.-.-" evidence="6"/>
<sequence>MPRIICIDYGGKRTGLAVTDPLKIIATALTTVETKELIPFLKKYFLQEQVELILIGEPLNLDDTATHATPLVKQAIIRLKKEFPNIPIQTVDERYTSKMASRAMVEMGMKKKDRQVKGNIDQIAATIMLQEYLQSLA</sequence>
<dbReference type="Gene3D" id="3.30.420.140">
    <property type="entry name" value="YqgF/RNase H-like domain"/>
    <property type="match status" value="1"/>
</dbReference>
<evidence type="ECO:0000256" key="3">
    <source>
        <dbReference type="ARBA" id="ARBA00022722"/>
    </source>
</evidence>
<gene>
    <name evidence="6" type="primary">yrrK_1</name>
    <name evidence="6" type="ORF">GALL_200060</name>
</gene>
<dbReference type="PANTHER" id="PTHR33317">
    <property type="entry name" value="POLYNUCLEOTIDYL TRANSFERASE, RIBONUCLEASE H-LIKE SUPERFAMILY PROTEIN"/>
    <property type="match status" value="1"/>
</dbReference>
<dbReference type="InterPro" id="IPR006641">
    <property type="entry name" value="YqgF/RNaseH-like_dom"/>
</dbReference>
<dbReference type="PANTHER" id="PTHR33317:SF4">
    <property type="entry name" value="POLYNUCLEOTIDYL TRANSFERASE, RIBONUCLEASE H-LIKE SUPERFAMILY PROTEIN"/>
    <property type="match status" value="1"/>
</dbReference>
<reference evidence="6" key="1">
    <citation type="submission" date="2016-10" db="EMBL/GenBank/DDBJ databases">
        <title>Sequence of Gallionella enrichment culture.</title>
        <authorList>
            <person name="Poehlein A."/>
            <person name="Muehling M."/>
            <person name="Daniel R."/>
        </authorList>
    </citation>
    <scope>NUCLEOTIDE SEQUENCE</scope>
</reference>
<evidence type="ECO:0000256" key="1">
    <source>
        <dbReference type="ARBA" id="ARBA00022490"/>
    </source>
</evidence>
<organism evidence="6">
    <name type="scientific">mine drainage metagenome</name>
    <dbReference type="NCBI Taxonomy" id="410659"/>
    <lineage>
        <taxon>unclassified sequences</taxon>
        <taxon>metagenomes</taxon>
        <taxon>ecological metagenomes</taxon>
    </lineage>
</organism>
<dbReference type="Pfam" id="PF03652">
    <property type="entry name" value="RuvX"/>
    <property type="match status" value="1"/>
</dbReference>
<dbReference type="InterPro" id="IPR012337">
    <property type="entry name" value="RNaseH-like_sf"/>
</dbReference>
<dbReference type="CDD" id="cd16964">
    <property type="entry name" value="YqgF"/>
    <property type="match status" value="1"/>
</dbReference>
<dbReference type="GO" id="GO:0004518">
    <property type="term" value="F:nuclease activity"/>
    <property type="evidence" value="ECO:0007669"/>
    <property type="project" value="UniProtKB-KW"/>
</dbReference>
<dbReference type="SUPFAM" id="SSF53098">
    <property type="entry name" value="Ribonuclease H-like"/>
    <property type="match status" value="1"/>
</dbReference>
<keyword evidence="4 6" id="KW-0378">Hydrolase</keyword>
<dbReference type="SMART" id="SM00732">
    <property type="entry name" value="YqgFc"/>
    <property type="match status" value="1"/>
</dbReference>
<evidence type="ECO:0000313" key="6">
    <source>
        <dbReference type="EMBL" id="OIQ97957.1"/>
    </source>
</evidence>
<dbReference type="EMBL" id="MLJW01000125">
    <property type="protein sequence ID" value="OIQ97957.1"/>
    <property type="molecule type" value="Genomic_DNA"/>
</dbReference>
<protein>
    <submittedName>
        <fullName evidence="6">Putative holliday junction resolvase</fullName>
        <ecNumber evidence="6">3.1.-.-</ecNumber>
    </submittedName>
</protein>
<dbReference type="GO" id="GO:0016787">
    <property type="term" value="F:hydrolase activity"/>
    <property type="evidence" value="ECO:0007669"/>
    <property type="project" value="UniProtKB-KW"/>
</dbReference>
<keyword evidence="3" id="KW-0540">Nuclease</keyword>
<accession>A0A1J5SCK3</accession>
<proteinExistence type="inferred from homology"/>
<keyword evidence="2" id="KW-0690">Ribosome biogenesis</keyword>
<dbReference type="GO" id="GO:0000967">
    <property type="term" value="P:rRNA 5'-end processing"/>
    <property type="evidence" value="ECO:0007669"/>
    <property type="project" value="TreeGrafter"/>
</dbReference>
<evidence type="ECO:0000256" key="4">
    <source>
        <dbReference type="ARBA" id="ARBA00022801"/>
    </source>
</evidence>